<dbReference type="InterPro" id="IPR011108">
    <property type="entry name" value="RMMBL"/>
</dbReference>
<dbReference type="EMBL" id="JBBUTG010000002">
    <property type="protein sequence ID" value="MEK8030039.1"/>
    <property type="molecule type" value="Genomic_DNA"/>
</dbReference>
<dbReference type="PANTHER" id="PTHR11203:SF37">
    <property type="entry name" value="INTEGRATOR COMPLEX SUBUNIT 11"/>
    <property type="match status" value="1"/>
</dbReference>
<proteinExistence type="predicted"/>
<reference evidence="4 5" key="1">
    <citation type="submission" date="2024-04" db="EMBL/GenBank/DDBJ databases">
        <title>Novel species of the genus Ideonella isolated from streams.</title>
        <authorList>
            <person name="Lu H."/>
        </authorList>
    </citation>
    <scope>NUCLEOTIDE SEQUENCE [LARGE SCALE GENOMIC DNA]</scope>
    <source>
        <strain evidence="4 5">DXS29W</strain>
    </source>
</reference>
<dbReference type="Proteomes" id="UP001371218">
    <property type="component" value="Unassembled WGS sequence"/>
</dbReference>
<dbReference type="Pfam" id="PF07521">
    <property type="entry name" value="RMMBL"/>
    <property type="match status" value="1"/>
</dbReference>
<dbReference type="Pfam" id="PF00753">
    <property type="entry name" value="Lactamase_B"/>
    <property type="match status" value="1"/>
</dbReference>
<evidence type="ECO:0000259" key="3">
    <source>
        <dbReference type="SMART" id="SM01027"/>
    </source>
</evidence>
<dbReference type="Pfam" id="PF10996">
    <property type="entry name" value="Beta-Casp"/>
    <property type="match status" value="1"/>
</dbReference>
<dbReference type="InterPro" id="IPR050698">
    <property type="entry name" value="MBL"/>
</dbReference>
<evidence type="ECO:0000313" key="5">
    <source>
        <dbReference type="Proteomes" id="UP001371218"/>
    </source>
</evidence>
<dbReference type="SMART" id="SM01027">
    <property type="entry name" value="Beta-Casp"/>
    <property type="match status" value="1"/>
</dbReference>
<comment type="caution">
    <text evidence="4">The sequence shown here is derived from an EMBL/GenBank/DDBJ whole genome shotgun (WGS) entry which is preliminary data.</text>
</comment>
<dbReference type="CDD" id="cd16295">
    <property type="entry name" value="TTHA0252-CPSF-like_MBL-fold"/>
    <property type="match status" value="1"/>
</dbReference>
<dbReference type="Gene3D" id="3.60.15.10">
    <property type="entry name" value="Ribonuclease Z/Hydroxyacylglutathione hydrolase-like"/>
    <property type="match status" value="1"/>
</dbReference>
<dbReference type="GO" id="GO:0016787">
    <property type="term" value="F:hydrolase activity"/>
    <property type="evidence" value="ECO:0007669"/>
    <property type="project" value="UniProtKB-KW"/>
</dbReference>
<feature type="domain" description="Metallo-beta-lactamase" evidence="2">
    <location>
        <begin position="13"/>
        <end position="242"/>
    </location>
</feature>
<evidence type="ECO:0000313" key="4">
    <source>
        <dbReference type="EMBL" id="MEK8030039.1"/>
    </source>
</evidence>
<dbReference type="SMART" id="SM00849">
    <property type="entry name" value="Lactamase_B"/>
    <property type="match status" value="1"/>
</dbReference>
<dbReference type="InterPro" id="IPR022712">
    <property type="entry name" value="Beta_Casp"/>
</dbReference>
<dbReference type="RefSeq" id="WP_341424395.1">
    <property type="nucleotide sequence ID" value="NZ_JBBUTG010000002.1"/>
</dbReference>
<keyword evidence="1 4" id="KW-0378">Hydrolase</keyword>
<dbReference type="InterPro" id="IPR036866">
    <property type="entry name" value="RibonucZ/Hydroxyglut_hydro"/>
</dbReference>
<protein>
    <submittedName>
        <fullName evidence="4">MBL fold metallo-hydrolase</fullName>
        <ecNumber evidence="4">3.-.-.-</ecNumber>
    </submittedName>
</protein>
<name>A0ABU9BJA1_9BURK</name>
<dbReference type="PANTHER" id="PTHR11203">
    <property type="entry name" value="CLEAVAGE AND POLYADENYLATION SPECIFICITY FACTOR FAMILY MEMBER"/>
    <property type="match status" value="1"/>
</dbReference>
<accession>A0ABU9BJA1</accession>
<keyword evidence="5" id="KW-1185">Reference proteome</keyword>
<evidence type="ECO:0000259" key="2">
    <source>
        <dbReference type="SMART" id="SM00849"/>
    </source>
</evidence>
<dbReference type="EC" id="3.-.-.-" evidence="4"/>
<dbReference type="Gene3D" id="3.40.50.10890">
    <property type="match status" value="1"/>
</dbReference>
<feature type="domain" description="Beta-Casp" evidence="3">
    <location>
        <begin position="247"/>
        <end position="366"/>
    </location>
</feature>
<evidence type="ECO:0000256" key="1">
    <source>
        <dbReference type="ARBA" id="ARBA00022801"/>
    </source>
</evidence>
<organism evidence="4 5">
    <name type="scientific">Ideonella lacteola</name>
    <dbReference type="NCBI Taxonomy" id="2984193"/>
    <lineage>
        <taxon>Bacteria</taxon>
        <taxon>Pseudomonadati</taxon>
        <taxon>Pseudomonadota</taxon>
        <taxon>Betaproteobacteria</taxon>
        <taxon>Burkholderiales</taxon>
        <taxon>Sphaerotilaceae</taxon>
        <taxon>Ideonella</taxon>
    </lineage>
</organism>
<sequence>MKLTFLGGTGTVTGSKYLLEHDGRRLLVDAGLFQGLKQLRLRNWDEFPIAPASIDAVVLSHAHLDHSGFIPRLIEQGFRGAVHASAPTRDLCALLLPDSGRLLEEEAEYANRHGFSKHHPALPLYTEEAARAAIGRFKVHHFGEVFEPVPGLQVKLQRAGHLLGAASVRVAWEGGTALFSGDLGRSNDMLMPPPMPPEAADWLIVESTYGDRLHDGGEPLDLIADIVSRTARRGGVVVIPAFAVGRAQTLLLALHRLRQQGRIPGIPVFLNSPMAAEATGLYERHAAEHRISPAEFEAMRHAAHIVSTVEESKKLNSLRVPAVIISASGMASGGRVLHHLKAFAPDERNSLIFAGFQAAGTRGASIVAGAPTVKIHGEHIPVRAEVHQIDSFSAHADRQELLAWVGAMPSAPRQVFVTHGEPVAADSLRQAIEERHGWHCRVPEYRDTVAW</sequence>
<dbReference type="SUPFAM" id="SSF56281">
    <property type="entry name" value="Metallo-hydrolase/oxidoreductase"/>
    <property type="match status" value="1"/>
</dbReference>
<dbReference type="InterPro" id="IPR001279">
    <property type="entry name" value="Metallo-B-lactamas"/>
</dbReference>
<gene>
    <name evidence="4" type="ORF">AACH06_04325</name>
</gene>